<reference evidence="3" key="1">
    <citation type="journal article" date="2021" name="Sci. Rep.">
        <title>Diploid genomic architecture of Nitzschia inconspicua, an elite biomass production diatom.</title>
        <authorList>
            <person name="Oliver A."/>
            <person name="Podell S."/>
            <person name="Pinowska A."/>
            <person name="Traller J.C."/>
            <person name="Smith S.R."/>
            <person name="McClure R."/>
            <person name="Beliaev A."/>
            <person name="Bohutskyi P."/>
            <person name="Hill E.A."/>
            <person name="Rabines A."/>
            <person name="Zheng H."/>
            <person name="Allen L.Z."/>
            <person name="Kuo A."/>
            <person name="Grigoriev I.V."/>
            <person name="Allen A.E."/>
            <person name="Hazlebeck D."/>
            <person name="Allen E.E."/>
        </authorList>
    </citation>
    <scope>NUCLEOTIDE SEQUENCE</scope>
    <source>
        <strain evidence="3">Hildebrandi</strain>
    </source>
</reference>
<evidence type="ECO:0000256" key="1">
    <source>
        <dbReference type="SAM" id="MobiDB-lite"/>
    </source>
</evidence>
<evidence type="ECO:0000313" key="3">
    <source>
        <dbReference type="EMBL" id="KAG7356688.1"/>
    </source>
</evidence>
<dbReference type="EMBL" id="JAGRRH010000015">
    <property type="protein sequence ID" value="KAG7356688.1"/>
    <property type="molecule type" value="Genomic_DNA"/>
</dbReference>
<accession>A0A9K3L8D9</accession>
<feature type="compositionally biased region" description="Basic and acidic residues" evidence="1">
    <location>
        <begin position="126"/>
        <end position="142"/>
    </location>
</feature>
<dbReference type="Pfam" id="PF00685">
    <property type="entry name" value="Sulfotransfer_1"/>
    <property type="match status" value="1"/>
</dbReference>
<keyword evidence="4" id="KW-1185">Reference proteome</keyword>
<proteinExistence type="predicted"/>
<dbReference type="InterPro" id="IPR051589">
    <property type="entry name" value="Sialate-O-sulfotransferase"/>
</dbReference>
<gene>
    <name evidence="3" type="ORF">IV203_001374</name>
</gene>
<feature type="compositionally biased region" description="Low complexity" evidence="1">
    <location>
        <begin position="41"/>
        <end position="54"/>
    </location>
</feature>
<comment type="caution">
    <text evidence="3">The sequence shown here is derived from an EMBL/GenBank/DDBJ whole genome shotgun (WGS) entry which is preliminary data.</text>
</comment>
<evidence type="ECO:0000313" key="4">
    <source>
        <dbReference type="Proteomes" id="UP000693970"/>
    </source>
</evidence>
<feature type="compositionally biased region" description="Gly residues" evidence="1">
    <location>
        <begin position="7"/>
        <end position="24"/>
    </location>
</feature>
<organism evidence="3 4">
    <name type="scientific">Nitzschia inconspicua</name>
    <dbReference type="NCBI Taxonomy" id="303405"/>
    <lineage>
        <taxon>Eukaryota</taxon>
        <taxon>Sar</taxon>
        <taxon>Stramenopiles</taxon>
        <taxon>Ochrophyta</taxon>
        <taxon>Bacillariophyta</taxon>
        <taxon>Bacillariophyceae</taxon>
        <taxon>Bacillariophycidae</taxon>
        <taxon>Bacillariales</taxon>
        <taxon>Bacillariaceae</taxon>
        <taxon>Nitzschia</taxon>
    </lineage>
</organism>
<dbReference type="GO" id="GO:0008146">
    <property type="term" value="F:sulfotransferase activity"/>
    <property type="evidence" value="ECO:0007669"/>
    <property type="project" value="InterPro"/>
</dbReference>
<evidence type="ECO:0000259" key="2">
    <source>
        <dbReference type="Pfam" id="PF00685"/>
    </source>
</evidence>
<dbReference type="PANTHER" id="PTHR45964">
    <property type="entry name" value="WSCD FAMILY MEMBER CG9164"/>
    <property type="match status" value="1"/>
</dbReference>
<dbReference type="AlphaFoldDB" id="A0A9K3L8D9"/>
<feature type="compositionally biased region" description="Basic and acidic residues" evidence="1">
    <location>
        <begin position="173"/>
        <end position="188"/>
    </location>
</feature>
<feature type="region of interest" description="Disordered" evidence="1">
    <location>
        <begin position="126"/>
        <end position="212"/>
    </location>
</feature>
<feature type="domain" description="Sulfotransferase" evidence="2">
    <location>
        <begin position="397"/>
        <end position="515"/>
    </location>
</feature>
<feature type="compositionally biased region" description="Polar residues" evidence="1">
    <location>
        <begin position="161"/>
        <end position="170"/>
    </location>
</feature>
<dbReference type="PANTHER" id="PTHR45964:SF5">
    <property type="entry name" value="WSCD FAMILY MEMBER CG9164"/>
    <property type="match status" value="1"/>
</dbReference>
<name>A0A9K3L8D9_9STRA</name>
<protein>
    <submittedName>
        <fullName evidence="3">Sulfotransferase family protein</fullName>
    </submittedName>
</protein>
<feature type="region of interest" description="Disordered" evidence="1">
    <location>
        <begin position="296"/>
        <end position="337"/>
    </location>
</feature>
<dbReference type="Proteomes" id="UP000693970">
    <property type="component" value="Unassembled WGS sequence"/>
</dbReference>
<dbReference type="InterPro" id="IPR000863">
    <property type="entry name" value="Sulfotransferase_dom"/>
</dbReference>
<feature type="region of interest" description="Disordered" evidence="1">
    <location>
        <begin position="1"/>
        <end position="55"/>
    </location>
</feature>
<sequence>MARQGRGQRGGGGRNGGQRRGGGRMMTMPGRGRGGGRGRGRQQPQQPAVRRQPPSYLTYYNQYVSLKITSFLTPDERKVLGEAYPKFKPRELTEEQKKAMEERQKKIIEAKKNQVCIADMVSKMEGNNDTKDAMTQGVKEEASVDTDMVVDGQERPKEQNDQVGNDTTVDGASKNKADDSESKDDKDGSASIAQQNQLTPEQKAAREAQLSSSLTDCHTLLARLNTKRLYRRMRYLKKKDPDNFDITKIYPYHKTTEQIAIYEWEKLLTEYKQAQRKKFQEQERLAEEAARLVLEEEEREKNKKGDSVGSKDKSNVAEEKKQDVEPKDLVEKEGPKLPSPLPSKCELLMFSPCPRAVAVLASYPRSGNSLLRTLYERTCLRVTGSDMRGGLEKHDLVGEAATQTNCVQFVKTHYPERMGTPPFRVNRAVLLVRNPYDALESYFNLMTTNTHTTSLNAEERKKHEKIFAEMAKKEILVWRDFHEYWLQQNIPLLVIRYEDLIRYTDKVIAKVLRFVLEVNNMQFFEDRIDRAIREEQIEKLGSYKPRSGGIGKSLTKGVYSPELLQELNAGILSTMAKFGYDEMLVPNPSEWKLEPLDQLGVYIPGTAKQPLVINQKGLVRGPKRQTNWRAVKAQMEMKDRVCTCYKCLKGSR</sequence>
<feature type="compositionally biased region" description="Basic and acidic residues" evidence="1">
    <location>
        <begin position="296"/>
        <end position="335"/>
    </location>
</feature>
<dbReference type="OrthoDB" id="5985073at2759"/>
<reference evidence="3" key="2">
    <citation type="submission" date="2021-04" db="EMBL/GenBank/DDBJ databases">
        <authorList>
            <person name="Podell S."/>
        </authorList>
    </citation>
    <scope>NUCLEOTIDE SEQUENCE</scope>
    <source>
        <strain evidence="3">Hildebrandi</strain>
    </source>
</reference>